<evidence type="ECO:0000256" key="1">
    <source>
        <dbReference type="ARBA" id="ARBA00013279"/>
    </source>
</evidence>
<keyword evidence="7" id="KW-1185">Reference proteome</keyword>
<keyword evidence="2" id="KW-0378">Hydrolase</keyword>
<proteinExistence type="predicted"/>
<dbReference type="PANTHER" id="PTHR46640:SF3">
    <property type="entry name" value="LIPASE LIH1-RELATED"/>
    <property type="match status" value="1"/>
</dbReference>
<dbReference type="Proteomes" id="UP000568158">
    <property type="component" value="Unassembled WGS sequence"/>
</dbReference>
<dbReference type="SUPFAM" id="SSF53474">
    <property type="entry name" value="alpha/beta-Hydrolases"/>
    <property type="match status" value="1"/>
</dbReference>
<feature type="domain" description="Fungal lipase-type" evidence="4">
    <location>
        <begin position="114"/>
        <end position="275"/>
    </location>
</feature>
<dbReference type="GO" id="GO:0006629">
    <property type="term" value="P:lipid metabolic process"/>
    <property type="evidence" value="ECO:0007669"/>
    <property type="project" value="InterPro"/>
</dbReference>
<dbReference type="EMBL" id="CABFWN010000001">
    <property type="protein sequence ID" value="VUG15953.1"/>
    <property type="molecule type" value="Genomic_DNA"/>
</dbReference>
<sequence length="352" mass="39087">MRFALFISFLLFGAVKAAYIDVDENLNITELSVCSDSSSVLNFPSIKEELIQFVEYCSLAYCMPKNKITDGNLVDACPISSCTDSTGNKKIVYQFKGDISGLIVQDDTNKQIILVFKGTTSDREWEIDFDTSHKKYVPYTVSQGINTMDFTCGGCQVHTGFYDATSIFMNEAFQYMQELHNEYPSYSIFVTGHSLGAALAVLAANELRLVGMDVTLVNYAGPKVGNPSFAEWMNDLWSISYLTDFLKAGKGSQLPTNTFTRVTSKGDIVPLVPLAAMNFAHSGSEIQINRETNSLKVRGQWSLCKETSDLESISKITLAYITSGNWQYLTSKSEITEAHVNYFMRVTECSSA</sequence>
<organism evidence="6 7">
    <name type="scientific">Dekkera bruxellensis</name>
    <name type="common">Brettanomyces custersii</name>
    <dbReference type="NCBI Taxonomy" id="5007"/>
    <lineage>
        <taxon>Eukaryota</taxon>
        <taxon>Fungi</taxon>
        <taxon>Dikarya</taxon>
        <taxon>Ascomycota</taxon>
        <taxon>Saccharomycotina</taxon>
        <taxon>Pichiomycetes</taxon>
        <taxon>Pichiales</taxon>
        <taxon>Pichiaceae</taxon>
        <taxon>Brettanomyces</taxon>
    </lineage>
</organism>
<dbReference type="PANTHER" id="PTHR46640">
    <property type="entry name" value="TRIACYLGLYCEROL LIPASE, PUTATIVE (AFU_ORTHOLOGUE AFUA_6G06510)-RELATED"/>
    <property type="match status" value="1"/>
</dbReference>
<gene>
    <name evidence="6" type="ORF">DEBR0S1_03950G</name>
    <name evidence="5" type="ORF">HII12_001838</name>
</gene>
<evidence type="ECO:0000313" key="8">
    <source>
        <dbReference type="Proteomes" id="UP000568158"/>
    </source>
</evidence>
<dbReference type="EC" id="3.1.1.3" evidence="1"/>
<reference evidence="5 8" key="2">
    <citation type="journal article" date="2020" name="Appl. Microbiol. Biotechnol.">
        <title>Targeted gene deletion in Brettanomyces bruxellensis with an expression-free CRISPR-Cas9 system.</title>
        <authorList>
            <person name="Varela C."/>
            <person name="Bartel C."/>
            <person name="Onetto C."/>
            <person name="Borneman A."/>
        </authorList>
    </citation>
    <scope>NUCLEOTIDE SEQUENCE [LARGE SCALE GENOMIC DNA]</scope>
    <source>
        <strain evidence="5 8">AWRI1613</strain>
    </source>
</reference>
<dbReference type="Proteomes" id="UP000478008">
    <property type="component" value="Unassembled WGS sequence"/>
</dbReference>
<dbReference type="InterPro" id="IPR002921">
    <property type="entry name" value="Fungal_lipase-type"/>
</dbReference>
<evidence type="ECO:0000313" key="6">
    <source>
        <dbReference type="EMBL" id="VUG15953.1"/>
    </source>
</evidence>
<name>A0A7D9CVB2_DEKBR</name>
<feature type="chain" id="PRO_5033588094" description="triacylglycerol lipase" evidence="3">
    <location>
        <begin position="18"/>
        <end position="352"/>
    </location>
</feature>
<dbReference type="Gene3D" id="3.40.50.1820">
    <property type="entry name" value="alpha/beta hydrolase"/>
    <property type="match status" value="1"/>
</dbReference>
<dbReference type="AlphaFoldDB" id="A0A7D9CVB2"/>
<evidence type="ECO:0000256" key="3">
    <source>
        <dbReference type="SAM" id="SignalP"/>
    </source>
</evidence>
<evidence type="ECO:0000313" key="5">
    <source>
        <dbReference type="EMBL" id="KAF6013123.1"/>
    </source>
</evidence>
<evidence type="ECO:0000313" key="7">
    <source>
        <dbReference type="Proteomes" id="UP000478008"/>
    </source>
</evidence>
<dbReference type="InterPro" id="IPR029058">
    <property type="entry name" value="AB_hydrolase_fold"/>
</dbReference>
<dbReference type="InterPro" id="IPR051299">
    <property type="entry name" value="AB_hydrolase_lip/est"/>
</dbReference>
<keyword evidence="3" id="KW-0732">Signal</keyword>
<evidence type="ECO:0000259" key="4">
    <source>
        <dbReference type="Pfam" id="PF01764"/>
    </source>
</evidence>
<dbReference type="CDD" id="cd00519">
    <property type="entry name" value="Lipase_3"/>
    <property type="match status" value="1"/>
</dbReference>
<dbReference type="Pfam" id="PF01764">
    <property type="entry name" value="Lipase_3"/>
    <property type="match status" value="1"/>
</dbReference>
<evidence type="ECO:0000256" key="2">
    <source>
        <dbReference type="ARBA" id="ARBA00022801"/>
    </source>
</evidence>
<dbReference type="EMBL" id="JABCYN010000022">
    <property type="protein sequence ID" value="KAF6013123.1"/>
    <property type="molecule type" value="Genomic_DNA"/>
</dbReference>
<feature type="signal peptide" evidence="3">
    <location>
        <begin position="1"/>
        <end position="17"/>
    </location>
</feature>
<dbReference type="GO" id="GO:0004806">
    <property type="term" value="F:triacylglycerol lipase activity"/>
    <property type="evidence" value="ECO:0007669"/>
    <property type="project" value="UniProtKB-EC"/>
</dbReference>
<protein>
    <recommendedName>
        <fullName evidence="1">triacylglycerol lipase</fullName>
        <ecNumber evidence="1">3.1.1.3</ecNumber>
    </recommendedName>
</protein>
<reference evidence="6 7" key="1">
    <citation type="submission" date="2019-07" db="EMBL/GenBank/DDBJ databases">
        <authorList>
            <person name="Friedrich A."/>
            <person name="Schacherer J."/>
        </authorList>
    </citation>
    <scope>NUCLEOTIDE SEQUENCE [LARGE SCALE GENOMIC DNA]</scope>
</reference>
<accession>A0A7D9CVB2</accession>